<dbReference type="EMBL" id="JAGGLB010000010">
    <property type="protein sequence ID" value="MBP1991744.1"/>
    <property type="molecule type" value="Genomic_DNA"/>
</dbReference>
<evidence type="ECO:0000256" key="4">
    <source>
        <dbReference type="ARBA" id="ARBA00022692"/>
    </source>
</evidence>
<feature type="transmembrane region" description="Helical" evidence="7">
    <location>
        <begin position="131"/>
        <end position="155"/>
    </location>
</feature>
<comment type="caution">
    <text evidence="9">The sequence shown here is derived from an EMBL/GenBank/DDBJ whole genome shotgun (WGS) entry which is preliminary data.</text>
</comment>
<dbReference type="PANTHER" id="PTHR43744">
    <property type="entry name" value="ABC TRANSPORTER PERMEASE PROTEIN MG189-RELATED-RELATED"/>
    <property type="match status" value="1"/>
</dbReference>
<comment type="subcellular location">
    <subcellularLocation>
        <location evidence="1 7">Cell membrane</location>
        <topology evidence="1 7">Multi-pass membrane protein</topology>
    </subcellularLocation>
</comment>
<keyword evidence="3" id="KW-1003">Cell membrane</keyword>
<accession>A0ABS4IVY4</accession>
<evidence type="ECO:0000256" key="6">
    <source>
        <dbReference type="ARBA" id="ARBA00023136"/>
    </source>
</evidence>
<evidence type="ECO:0000256" key="2">
    <source>
        <dbReference type="ARBA" id="ARBA00022448"/>
    </source>
</evidence>
<protein>
    <submittedName>
        <fullName evidence="9">Multiple sugar transport system permease protein</fullName>
    </submittedName>
</protein>
<dbReference type="PANTHER" id="PTHR43744:SF6">
    <property type="entry name" value="ABC TRANSPORTER PERMEASE PROTEIN YESQ-RELATED"/>
    <property type="match status" value="1"/>
</dbReference>
<dbReference type="PROSITE" id="PS50928">
    <property type="entry name" value="ABC_TM1"/>
    <property type="match status" value="1"/>
</dbReference>
<keyword evidence="2 7" id="KW-0813">Transport</keyword>
<feature type="transmembrane region" description="Helical" evidence="7">
    <location>
        <begin position="285"/>
        <end position="304"/>
    </location>
</feature>
<evidence type="ECO:0000256" key="1">
    <source>
        <dbReference type="ARBA" id="ARBA00004651"/>
    </source>
</evidence>
<evidence type="ECO:0000313" key="10">
    <source>
        <dbReference type="Proteomes" id="UP001519287"/>
    </source>
</evidence>
<dbReference type="InterPro" id="IPR000515">
    <property type="entry name" value="MetI-like"/>
</dbReference>
<evidence type="ECO:0000256" key="3">
    <source>
        <dbReference type="ARBA" id="ARBA00022475"/>
    </source>
</evidence>
<keyword evidence="4 7" id="KW-0812">Transmembrane</keyword>
<dbReference type="Gene3D" id="1.10.3720.10">
    <property type="entry name" value="MetI-like"/>
    <property type="match status" value="1"/>
</dbReference>
<feature type="transmembrane region" description="Helical" evidence="7">
    <location>
        <begin position="167"/>
        <end position="190"/>
    </location>
</feature>
<dbReference type="CDD" id="cd06261">
    <property type="entry name" value="TM_PBP2"/>
    <property type="match status" value="1"/>
</dbReference>
<proteinExistence type="inferred from homology"/>
<dbReference type="InterPro" id="IPR035906">
    <property type="entry name" value="MetI-like_sf"/>
</dbReference>
<keyword evidence="10" id="KW-1185">Reference proteome</keyword>
<keyword evidence="5 7" id="KW-1133">Transmembrane helix</keyword>
<gene>
    <name evidence="9" type="ORF">J2Z66_003351</name>
</gene>
<evidence type="ECO:0000256" key="5">
    <source>
        <dbReference type="ARBA" id="ARBA00022989"/>
    </source>
</evidence>
<keyword evidence="9" id="KW-0762">Sugar transport</keyword>
<keyword evidence="6 7" id="KW-0472">Membrane</keyword>
<feature type="domain" description="ABC transmembrane type-1" evidence="8">
    <location>
        <begin position="96"/>
        <end position="304"/>
    </location>
</feature>
<dbReference type="RefSeq" id="WP_209972477.1">
    <property type="nucleotide sequence ID" value="NZ_JAGGLB010000010.1"/>
</dbReference>
<name>A0ABS4IVY4_9BACL</name>
<dbReference type="Pfam" id="PF00528">
    <property type="entry name" value="BPD_transp_1"/>
    <property type="match status" value="1"/>
</dbReference>
<feature type="transmembrane region" description="Helical" evidence="7">
    <location>
        <begin position="31"/>
        <end position="57"/>
    </location>
</feature>
<evidence type="ECO:0000256" key="7">
    <source>
        <dbReference type="RuleBase" id="RU363032"/>
    </source>
</evidence>
<feature type="transmembrane region" description="Helical" evidence="7">
    <location>
        <begin position="100"/>
        <end position="119"/>
    </location>
</feature>
<comment type="similarity">
    <text evidence="7">Belongs to the binding-protein-dependent transport system permease family.</text>
</comment>
<dbReference type="SUPFAM" id="SSF161098">
    <property type="entry name" value="MetI-like"/>
    <property type="match status" value="1"/>
</dbReference>
<dbReference type="Proteomes" id="UP001519287">
    <property type="component" value="Unassembled WGS sequence"/>
</dbReference>
<feature type="transmembrane region" description="Helical" evidence="7">
    <location>
        <begin position="211"/>
        <end position="236"/>
    </location>
</feature>
<reference evidence="9 10" key="1">
    <citation type="submission" date="2021-03" db="EMBL/GenBank/DDBJ databases">
        <title>Genomic Encyclopedia of Type Strains, Phase IV (KMG-IV): sequencing the most valuable type-strain genomes for metagenomic binning, comparative biology and taxonomic classification.</title>
        <authorList>
            <person name="Goeker M."/>
        </authorList>
    </citation>
    <scope>NUCLEOTIDE SEQUENCE [LARGE SCALE GENOMIC DNA]</scope>
    <source>
        <strain evidence="9 10">DSM 26048</strain>
    </source>
</reference>
<evidence type="ECO:0000313" key="9">
    <source>
        <dbReference type="EMBL" id="MBP1991744.1"/>
    </source>
</evidence>
<organism evidence="9 10">
    <name type="scientific">Paenibacillus eucommiae</name>
    <dbReference type="NCBI Taxonomy" id="1355755"/>
    <lineage>
        <taxon>Bacteria</taxon>
        <taxon>Bacillati</taxon>
        <taxon>Bacillota</taxon>
        <taxon>Bacilli</taxon>
        <taxon>Bacillales</taxon>
        <taxon>Paenibacillaceae</taxon>
        <taxon>Paenibacillus</taxon>
    </lineage>
</organism>
<evidence type="ECO:0000259" key="8">
    <source>
        <dbReference type="PROSITE" id="PS50928"/>
    </source>
</evidence>
<sequence length="320" mass="36253">MEVIRGKLKRWFEWPYNRNLWFLYRKKSGHLLLHTAVYLIVLSLSFIFLLPVLYMLVTSFKSLGDLLDSTIVWIPRAIQWSNFVEAARGLHLEQSIRNTLIVSVIPCVGQLISCSIAGYGFGRFRFPGHNLLFGLLLLSLLIPPQTIIISLFTLFQKIGWLNTLWPFIVPSFFAQGLRGALFVLIFSQFFRNLPRELEEAARIDGAGPIRLFTVIMLPLARPALFLVALFSFVWHWNDYYEPSLYLNLDSLFTLPIWLLSIGAGPKSTFDAGAGGQAGLGFNEPIIMAACLIVVVPLMVLYVFAQRYLKEGVERTGFGGE</sequence>